<dbReference type="AlphaFoldDB" id="A0A4S9EDG2"/>
<sequence length="314" mass="34289">MTSQNTAIVSHGTVETQPSQIYGSGTPILRIGYVINGGAGATGLVEALANDYLSTTSTHGSIHWICNHSRNTQLALLGGHIDLALTYERDQEVLAAFEGWSITAGCAFHDHFCLLGPENDPADIRSSTHIGDAFARIAKTRSLFHSRVDASATMWKERSLWGLVDLKPWDDSEAETWYKTSTSGPSEALTSADVAGAYLLSDRSTLLRQTMLSTISKSTVFYEPMGPKDILINSCYALYSPRLPTKIYHEVDQFLKYLKSARGQAVVSRFGENEVGVPFFACVEDGFAKTSLLNGRASGGRWVFKTPDLPKAKL</sequence>
<protein>
    <recommendedName>
        <fullName evidence="1">PBP domain-containing protein</fullName>
    </recommendedName>
</protein>
<dbReference type="PANTHER" id="PTHR37945:SF1">
    <property type="entry name" value="EXTRACELLULAR TUNGSTATE BINDING PROTEIN"/>
    <property type="match status" value="1"/>
</dbReference>
<evidence type="ECO:0000259" key="1">
    <source>
        <dbReference type="Pfam" id="PF12849"/>
    </source>
</evidence>
<dbReference type="EMBL" id="QZAV01000261">
    <property type="protein sequence ID" value="THX32415.1"/>
    <property type="molecule type" value="Genomic_DNA"/>
</dbReference>
<comment type="caution">
    <text evidence="2">The sequence shown here is derived from an EMBL/GenBank/DDBJ whole genome shotgun (WGS) entry which is preliminary data.</text>
</comment>
<reference evidence="2 3" key="1">
    <citation type="submission" date="2018-10" db="EMBL/GenBank/DDBJ databases">
        <title>Fifty Aureobasidium pullulans genomes reveal a recombining polyextremotolerant generalist.</title>
        <authorList>
            <person name="Gostincar C."/>
            <person name="Turk M."/>
            <person name="Zajc J."/>
            <person name="Gunde-Cimerman N."/>
        </authorList>
    </citation>
    <scope>NUCLEOTIDE SEQUENCE [LARGE SCALE GENOMIC DNA]</scope>
    <source>
        <strain evidence="2 3">EXF-9785</strain>
    </source>
</reference>
<dbReference type="Gene3D" id="3.40.190.10">
    <property type="entry name" value="Periplasmic binding protein-like II"/>
    <property type="match status" value="2"/>
</dbReference>
<dbReference type="PANTHER" id="PTHR37945">
    <property type="entry name" value="EXTRACELLULAR TUNGSTATE BINDING PROTEIN"/>
    <property type="match status" value="1"/>
</dbReference>
<feature type="domain" description="PBP" evidence="1">
    <location>
        <begin position="55"/>
        <end position="260"/>
    </location>
</feature>
<evidence type="ECO:0000313" key="2">
    <source>
        <dbReference type="EMBL" id="THX32415.1"/>
    </source>
</evidence>
<gene>
    <name evidence="2" type="ORF">D6D10_08116</name>
</gene>
<dbReference type="InterPro" id="IPR024370">
    <property type="entry name" value="PBP_domain"/>
</dbReference>
<proteinExistence type="predicted"/>
<name>A0A4S9EDG2_AURPU</name>
<dbReference type="Pfam" id="PF12849">
    <property type="entry name" value="PBP_like_2"/>
    <property type="match status" value="1"/>
</dbReference>
<organism evidence="2 3">
    <name type="scientific">Aureobasidium pullulans</name>
    <name type="common">Black yeast</name>
    <name type="synonym">Pullularia pullulans</name>
    <dbReference type="NCBI Taxonomy" id="5580"/>
    <lineage>
        <taxon>Eukaryota</taxon>
        <taxon>Fungi</taxon>
        <taxon>Dikarya</taxon>
        <taxon>Ascomycota</taxon>
        <taxon>Pezizomycotina</taxon>
        <taxon>Dothideomycetes</taxon>
        <taxon>Dothideomycetidae</taxon>
        <taxon>Dothideales</taxon>
        <taxon>Saccotheciaceae</taxon>
        <taxon>Aureobasidium</taxon>
    </lineage>
</organism>
<dbReference type="InterPro" id="IPR052738">
    <property type="entry name" value="ABC-Tungstate_binding"/>
</dbReference>
<accession>A0A4S9EDG2</accession>
<evidence type="ECO:0000313" key="3">
    <source>
        <dbReference type="Proteomes" id="UP000308953"/>
    </source>
</evidence>
<dbReference type="Proteomes" id="UP000308953">
    <property type="component" value="Unassembled WGS sequence"/>
</dbReference>